<sequence length="82" mass="8170">MARVVVRAADRRASRISRTARLLMVPVLVVALVSAAAPAAATGLPADGRQATSLSMPGPVTDPAGDPPVDPGGEPADPPPPV</sequence>
<evidence type="ECO:0000313" key="4">
    <source>
        <dbReference type="Proteomes" id="UP000823521"/>
    </source>
</evidence>
<organism evidence="3 4">
    <name type="scientific">Micromonospora echinofusca</name>
    <dbReference type="NCBI Taxonomy" id="47858"/>
    <lineage>
        <taxon>Bacteria</taxon>
        <taxon>Bacillati</taxon>
        <taxon>Actinomycetota</taxon>
        <taxon>Actinomycetes</taxon>
        <taxon>Micromonosporales</taxon>
        <taxon>Micromonosporaceae</taxon>
        <taxon>Micromonospora</taxon>
    </lineage>
</organism>
<name>A0ABS3VWZ6_MICEH</name>
<feature type="compositionally biased region" description="Pro residues" evidence="1">
    <location>
        <begin position="65"/>
        <end position="82"/>
    </location>
</feature>
<keyword evidence="2" id="KW-0732">Signal</keyword>
<feature type="non-terminal residue" evidence="3">
    <location>
        <position position="82"/>
    </location>
</feature>
<evidence type="ECO:0000313" key="3">
    <source>
        <dbReference type="EMBL" id="MBO4208893.1"/>
    </source>
</evidence>
<reference evidence="3 4" key="1">
    <citation type="submission" date="2019-12" db="EMBL/GenBank/DDBJ databases">
        <title>Whole genome sequencing of endophytic Actinobacterium Micromonospora sp. MPMI6T.</title>
        <authorList>
            <person name="Evv R."/>
            <person name="Podile A.R."/>
        </authorList>
    </citation>
    <scope>NUCLEOTIDE SEQUENCE [LARGE SCALE GENOMIC DNA]</scope>
    <source>
        <strain evidence="3 4">MPMI6</strain>
    </source>
</reference>
<dbReference type="EMBL" id="WVUH01000239">
    <property type="protein sequence ID" value="MBO4208893.1"/>
    <property type="molecule type" value="Genomic_DNA"/>
</dbReference>
<feature type="signal peptide" evidence="2">
    <location>
        <begin position="1"/>
        <end position="39"/>
    </location>
</feature>
<accession>A0ABS3VWZ6</accession>
<gene>
    <name evidence="3" type="ORF">GSF22_23225</name>
</gene>
<dbReference type="Proteomes" id="UP000823521">
    <property type="component" value="Unassembled WGS sequence"/>
</dbReference>
<feature type="region of interest" description="Disordered" evidence="1">
    <location>
        <begin position="43"/>
        <end position="82"/>
    </location>
</feature>
<keyword evidence="4" id="KW-1185">Reference proteome</keyword>
<protein>
    <submittedName>
        <fullName evidence="3">Uncharacterized protein</fullName>
    </submittedName>
</protein>
<evidence type="ECO:0000256" key="2">
    <source>
        <dbReference type="SAM" id="SignalP"/>
    </source>
</evidence>
<proteinExistence type="predicted"/>
<comment type="caution">
    <text evidence="3">The sequence shown here is derived from an EMBL/GenBank/DDBJ whole genome shotgun (WGS) entry which is preliminary data.</text>
</comment>
<feature type="chain" id="PRO_5047251215" evidence="2">
    <location>
        <begin position="40"/>
        <end position="82"/>
    </location>
</feature>
<evidence type="ECO:0000256" key="1">
    <source>
        <dbReference type="SAM" id="MobiDB-lite"/>
    </source>
</evidence>